<feature type="region of interest" description="Disordered" evidence="1">
    <location>
        <begin position="1"/>
        <end position="37"/>
    </location>
</feature>
<feature type="region of interest" description="Disordered" evidence="1">
    <location>
        <begin position="56"/>
        <end position="115"/>
    </location>
</feature>
<evidence type="ECO:0000313" key="3">
    <source>
        <dbReference type="EMBL" id="SEF49705.1"/>
    </source>
</evidence>
<feature type="compositionally biased region" description="Low complexity" evidence="1">
    <location>
        <begin position="69"/>
        <end position="97"/>
    </location>
</feature>
<feature type="transmembrane region" description="Helical" evidence="2">
    <location>
        <begin position="39"/>
        <end position="59"/>
    </location>
</feature>
<proteinExistence type="predicted"/>
<keyword evidence="2" id="KW-0812">Transmembrane</keyword>
<evidence type="ECO:0000256" key="1">
    <source>
        <dbReference type="SAM" id="MobiDB-lite"/>
    </source>
</evidence>
<keyword evidence="4" id="KW-1185">Reference proteome</keyword>
<organism evidence="3 4">
    <name type="scientific">Actinacidiphila yanglinensis</name>
    <dbReference type="NCBI Taxonomy" id="310779"/>
    <lineage>
        <taxon>Bacteria</taxon>
        <taxon>Bacillati</taxon>
        <taxon>Actinomycetota</taxon>
        <taxon>Actinomycetes</taxon>
        <taxon>Kitasatosporales</taxon>
        <taxon>Streptomycetaceae</taxon>
        <taxon>Actinacidiphila</taxon>
    </lineage>
</organism>
<feature type="compositionally biased region" description="Polar residues" evidence="1">
    <location>
        <begin position="1"/>
        <end position="19"/>
    </location>
</feature>
<sequence length="199" mass="20613">MTDQQPHPNIPNWASQPRQPSGWGPAPEPPKKKHRARNIGLGVVGAVVLIGIIGAATGGGGKKNDDKSTAAAPSAGATTEQPADAPGTKAAAPARTAAKPKPKPRPKATTVLTESGDGIKSTAKFHVNGDWDLHYTYDCSNFGTSGNFIVTTGGTDFPMPLANELGANGSEVTHQHDGGTLYLEVNSECSWTVKVVDIP</sequence>
<gene>
    <name evidence="3" type="ORF">SAMN05216223_101120</name>
</gene>
<dbReference type="Proteomes" id="UP000236754">
    <property type="component" value="Unassembled WGS sequence"/>
</dbReference>
<protein>
    <submittedName>
        <fullName evidence="3">Uncharacterized protein</fullName>
    </submittedName>
</protein>
<reference evidence="3 4" key="1">
    <citation type="submission" date="2016-10" db="EMBL/GenBank/DDBJ databases">
        <authorList>
            <person name="de Groot N.N."/>
        </authorList>
    </citation>
    <scope>NUCLEOTIDE SEQUENCE [LARGE SCALE GENOMIC DNA]</scope>
    <source>
        <strain evidence="3 4">CGMCC 4.2023</strain>
    </source>
</reference>
<keyword evidence="2" id="KW-0472">Membrane</keyword>
<accession>A0A1H5SGV3</accession>
<name>A0A1H5SGV3_9ACTN</name>
<keyword evidence="2" id="KW-1133">Transmembrane helix</keyword>
<dbReference type="RefSeq" id="WP_103883561.1">
    <property type="nucleotide sequence ID" value="NZ_FNVU01000001.1"/>
</dbReference>
<dbReference type="EMBL" id="FNVU01000001">
    <property type="protein sequence ID" value="SEF49705.1"/>
    <property type="molecule type" value="Genomic_DNA"/>
</dbReference>
<dbReference type="AlphaFoldDB" id="A0A1H5SGV3"/>
<evidence type="ECO:0000256" key="2">
    <source>
        <dbReference type="SAM" id="Phobius"/>
    </source>
</evidence>
<dbReference type="OrthoDB" id="4328688at2"/>
<evidence type="ECO:0000313" key="4">
    <source>
        <dbReference type="Proteomes" id="UP000236754"/>
    </source>
</evidence>